<name>A0A226DSW9_FOLCA</name>
<feature type="transmembrane region" description="Helical" evidence="1">
    <location>
        <begin position="15"/>
        <end position="36"/>
    </location>
</feature>
<proteinExistence type="predicted"/>
<sequence>MGKCCEGGYRAKAKILAIIQMMCYTVAFLFIAWWLLSDIISWGEYDTLDKLTWPIVIMVFVLFGEFLAVWLYLGVKQGNKTKCKIWFWIHTIYLVGTVITVPVLVGTTGKADNLGGDIGGIFAQVYFLLVVYKAMEEIDEDNALPRLETPFVGMYFCGLFCTFVSANRSEMDYRTVLTVIFVLGAAILTMYVGAGNVANYSLGEDSKVNPTSQVTVCKWTVCRNPWPQCPEGYYEKDISRCGFPNRKQRQCCITTTQYI</sequence>
<gene>
    <name evidence="2" type="ORF">Fcan01_17065</name>
</gene>
<accession>A0A226DSW9</accession>
<evidence type="ECO:0000313" key="2">
    <source>
        <dbReference type="EMBL" id="OXA48309.1"/>
    </source>
</evidence>
<dbReference type="EMBL" id="LNIX01000012">
    <property type="protein sequence ID" value="OXA48309.1"/>
    <property type="molecule type" value="Genomic_DNA"/>
</dbReference>
<feature type="transmembrane region" description="Helical" evidence="1">
    <location>
        <begin position="85"/>
        <end position="106"/>
    </location>
</feature>
<evidence type="ECO:0000313" key="3">
    <source>
        <dbReference type="Proteomes" id="UP000198287"/>
    </source>
</evidence>
<keyword evidence="1" id="KW-1133">Transmembrane helix</keyword>
<feature type="transmembrane region" description="Helical" evidence="1">
    <location>
        <begin position="173"/>
        <end position="194"/>
    </location>
</feature>
<reference evidence="2 3" key="1">
    <citation type="submission" date="2015-12" db="EMBL/GenBank/DDBJ databases">
        <title>The genome of Folsomia candida.</title>
        <authorList>
            <person name="Faddeeva A."/>
            <person name="Derks M.F."/>
            <person name="Anvar Y."/>
            <person name="Smit S."/>
            <person name="Van Straalen N."/>
            <person name="Roelofs D."/>
        </authorList>
    </citation>
    <scope>NUCLEOTIDE SEQUENCE [LARGE SCALE GENOMIC DNA]</scope>
    <source>
        <strain evidence="2 3">VU population</strain>
        <tissue evidence="2">Whole body</tissue>
    </source>
</reference>
<keyword evidence="1" id="KW-0812">Transmembrane</keyword>
<feature type="transmembrane region" description="Helical" evidence="1">
    <location>
        <begin position="118"/>
        <end position="135"/>
    </location>
</feature>
<feature type="transmembrane region" description="Helical" evidence="1">
    <location>
        <begin position="147"/>
        <end position="167"/>
    </location>
</feature>
<comment type="caution">
    <text evidence="2">The sequence shown here is derived from an EMBL/GenBank/DDBJ whole genome shotgun (WGS) entry which is preliminary data.</text>
</comment>
<dbReference type="AlphaFoldDB" id="A0A226DSW9"/>
<keyword evidence="1" id="KW-0472">Membrane</keyword>
<protein>
    <submittedName>
        <fullName evidence="2">Uncharacterized protein</fullName>
    </submittedName>
</protein>
<evidence type="ECO:0000256" key="1">
    <source>
        <dbReference type="SAM" id="Phobius"/>
    </source>
</evidence>
<dbReference type="Proteomes" id="UP000198287">
    <property type="component" value="Unassembled WGS sequence"/>
</dbReference>
<keyword evidence="3" id="KW-1185">Reference proteome</keyword>
<feature type="transmembrane region" description="Helical" evidence="1">
    <location>
        <begin position="51"/>
        <end position="73"/>
    </location>
</feature>
<organism evidence="2 3">
    <name type="scientific">Folsomia candida</name>
    <name type="common">Springtail</name>
    <dbReference type="NCBI Taxonomy" id="158441"/>
    <lineage>
        <taxon>Eukaryota</taxon>
        <taxon>Metazoa</taxon>
        <taxon>Ecdysozoa</taxon>
        <taxon>Arthropoda</taxon>
        <taxon>Hexapoda</taxon>
        <taxon>Collembola</taxon>
        <taxon>Entomobryomorpha</taxon>
        <taxon>Isotomoidea</taxon>
        <taxon>Isotomidae</taxon>
        <taxon>Proisotominae</taxon>
        <taxon>Folsomia</taxon>
    </lineage>
</organism>